<dbReference type="EMBL" id="LGRX02030310">
    <property type="protein sequence ID" value="KAK3245857.1"/>
    <property type="molecule type" value="Genomic_DNA"/>
</dbReference>
<reference evidence="2 3" key="1">
    <citation type="journal article" date="2015" name="Genome Biol. Evol.">
        <title>Comparative Genomics of a Bacterivorous Green Alga Reveals Evolutionary Causalities and Consequences of Phago-Mixotrophic Mode of Nutrition.</title>
        <authorList>
            <person name="Burns J.A."/>
            <person name="Paasch A."/>
            <person name="Narechania A."/>
            <person name="Kim E."/>
        </authorList>
    </citation>
    <scope>NUCLEOTIDE SEQUENCE [LARGE SCALE GENOMIC DNA]</scope>
    <source>
        <strain evidence="2 3">PLY_AMNH</strain>
    </source>
</reference>
<protein>
    <submittedName>
        <fullName evidence="2">Uncharacterized protein</fullName>
    </submittedName>
</protein>
<gene>
    <name evidence="2" type="ORF">CYMTET_44678</name>
</gene>
<accession>A0AAE0EZF8</accession>
<keyword evidence="3" id="KW-1185">Reference proteome</keyword>
<proteinExistence type="predicted"/>
<feature type="region of interest" description="Disordered" evidence="1">
    <location>
        <begin position="132"/>
        <end position="194"/>
    </location>
</feature>
<sequence length="194" mass="21369">MTRRRIVFLCTEAFRRIGVHPYRIPLGRLRSWRTCKQKPTAAETAAAAVKEEAGIRAEASAEEAGTEAALCAEKEVGVALVGKADTGEAVEGWDLEVGAVTAEVALETAEAVDLPEAEESWVWRRTRSRKWVEAEGEEERVSAAEVEAEEERVAREVEDSREAAEDREDRERAAISEEPEAEQAEESREAAMAG</sequence>
<evidence type="ECO:0000313" key="2">
    <source>
        <dbReference type="EMBL" id="KAK3245857.1"/>
    </source>
</evidence>
<evidence type="ECO:0000313" key="3">
    <source>
        <dbReference type="Proteomes" id="UP001190700"/>
    </source>
</evidence>
<comment type="caution">
    <text evidence="2">The sequence shown here is derived from an EMBL/GenBank/DDBJ whole genome shotgun (WGS) entry which is preliminary data.</text>
</comment>
<organism evidence="2 3">
    <name type="scientific">Cymbomonas tetramitiformis</name>
    <dbReference type="NCBI Taxonomy" id="36881"/>
    <lineage>
        <taxon>Eukaryota</taxon>
        <taxon>Viridiplantae</taxon>
        <taxon>Chlorophyta</taxon>
        <taxon>Pyramimonadophyceae</taxon>
        <taxon>Pyramimonadales</taxon>
        <taxon>Pyramimonadaceae</taxon>
        <taxon>Cymbomonas</taxon>
    </lineage>
</organism>
<feature type="compositionally biased region" description="Basic and acidic residues" evidence="1">
    <location>
        <begin position="151"/>
        <end position="175"/>
    </location>
</feature>
<dbReference type="AlphaFoldDB" id="A0AAE0EZF8"/>
<evidence type="ECO:0000256" key="1">
    <source>
        <dbReference type="SAM" id="MobiDB-lite"/>
    </source>
</evidence>
<feature type="compositionally biased region" description="Basic and acidic residues" evidence="1">
    <location>
        <begin position="185"/>
        <end position="194"/>
    </location>
</feature>
<name>A0AAE0EZF8_9CHLO</name>
<dbReference type="Proteomes" id="UP001190700">
    <property type="component" value="Unassembled WGS sequence"/>
</dbReference>